<evidence type="ECO:0000313" key="2">
    <source>
        <dbReference type="Proteomes" id="UP000031523"/>
    </source>
</evidence>
<gene>
    <name evidence="1" type="ORF">SLNWT_5616</name>
</gene>
<organism evidence="1 2">
    <name type="scientific">Streptomyces albus (strain ATCC 21838 / DSM 41398 / FERM P-419 / JCM 4703 / NBRC 107858)</name>
    <dbReference type="NCBI Taxonomy" id="1081613"/>
    <lineage>
        <taxon>Bacteria</taxon>
        <taxon>Bacillati</taxon>
        <taxon>Actinomycetota</taxon>
        <taxon>Actinomycetes</taxon>
        <taxon>Kitasatosporales</taxon>
        <taxon>Streptomycetaceae</taxon>
        <taxon>Streptomyces</taxon>
    </lineage>
</organism>
<dbReference type="KEGG" id="sals:SLNWT_5616"/>
<reference evidence="1 2" key="1">
    <citation type="submission" date="2015-01" db="EMBL/GenBank/DDBJ databases">
        <title>Enhanced salinomycin production by adjusting the supply of polyketide extender units in Streptomyce albus DSM 41398.</title>
        <authorList>
            <person name="Lu C."/>
        </authorList>
    </citation>
    <scope>NUCLEOTIDE SEQUENCE [LARGE SCALE GENOMIC DNA]</scope>
    <source>
        <strain evidence="2">ATCC 21838 / DSM 41398 / FERM P-419 / JCM 4703 / NBRC 107858</strain>
    </source>
</reference>
<dbReference type="EMBL" id="CP010519">
    <property type="protein sequence ID" value="AJE85992.1"/>
    <property type="molecule type" value="Genomic_DNA"/>
</dbReference>
<accession>A0A0B5F6N3</accession>
<dbReference type="AlphaFoldDB" id="A0A0B5F6N3"/>
<evidence type="ECO:0000313" key="1">
    <source>
        <dbReference type="EMBL" id="AJE85992.1"/>
    </source>
</evidence>
<protein>
    <submittedName>
        <fullName evidence="1">Uncharacterized protein</fullName>
    </submittedName>
</protein>
<dbReference type="Proteomes" id="UP000031523">
    <property type="component" value="Chromosome"/>
</dbReference>
<sequence>MKDEVSACVCCSCEAVRMSVENDVLTEFLQGPGTGTAPSSKVRLA</sequence>
<name>A0A0B5F6N3_STRA4</name>
<keyword evidence="2" id="KW-1185">Reference proteome</keyword>
<proteinExistence type="predicted"/>